<keyword evidence="8" id="KW-1185">Reference proteome</keyword>
<feature type="transmembrane region" description="Helical" evidence="6">
    <location>
        <begin position="40"/>
        <end position="61"/>
    </location>
</feature>
<evidence type="ECO:0000256" key="3">
    <source>
        <dbReference type="ARBA" id="ARBA00022989"/>
    </source>
</evidence>
<reference evidence="7 8" key="1">
    <citation type="journal article" date="2017" name="Curr. Biol.">
        <title>Genome architecture and evolution of a unichromosomal asexual nematode.</title>
        <authorList>
            <person name="Fradin H."/>
            <person name="Zegar C."/>
            <person name="Gutwein M."/>
            <person name="Lucas J."/>
            <person name="Kovtun M."/>
            <person name="Corcoran D."/>
            <person name="Baugh L.R."/>
            <person name="Kiontke K."/>
            <person name="Gunsalus K."/>
            <person name="Fitch D.H."/>
            <person name="Piano F."/>
        </authorList>
    </citation>
    <scope>NUCLEOTIDE SEQUENCE [LARGE SCALE GENOMIC DNA]</scope>
    <source>
        <strain evidence="7">PF1309</strain>
    </source>
</reference>
<feature type="transmembrane region" description="Helical" evidence="6">
    <location>
        <begin position="281"/>
        <end position="302"/>
    </location>
</feature>
<dbReference type="Proteomes" id="UP000218231">
    <property type="component" value="Unassembled WGS sequence"/>
</dbReference>
<comment type="subcellular location">
    <subcellularLocation>
        <location evidence="1">Membrane</location>
        <topology evidence="1">Multi-pass membrane protein</topology>
    </subcellularLocation>
</comment>
<feature type="transmembrane region" description="Helical" evidence="6">
    <location>
        <begin position="249"/>
        <end position="269"/>
    </location>
</feature>
<evidence type="ECO:0000256" key="6">
    <source>
        <dbReference type="SAM" id="Phobius"/>
    </source>
</evidence>
<proteinExistence type="predicted"/>
<evidence type="ECO:0000256" key="5">
    <source>
        <dbReference type="SAM" id="MobiDB-lite"/>
    </source>
</evidence>
<dbReference type="OrthoDB" id="448280at2759"/>
<feature type="transmembrane region" description="Helical" evidence="6">
    <location>
        <begin position="89"/>
        <end position="110"/>
    </location>
</feature>
<dbReference type="EMBL" id="LIAE01007206">
    <property type="protein sequence ID" value="PAV81093.1"/>
    <property type="molecule type" value="Genomic_DNA"/>
</dbReference>
<keyword evidence="3 6" id="KW-1133">Transmembrane helix</keyword>
<dbReference type="PANTHER" id="PTHR11040">
    <property type="entry name" value="ZINC/IRON TRANSPORTER"/>
    <property type="match status" value="1"/>
</dbReference>
<comment type="caution">
    <text evidence="7">The sequence shown here is derived from an EMBL/GenBank/DDBJ whole genome shotgun (WGS) entry which is preliminary data.</text>
</comment>
<dbReference type="GO" id="GO:0005385">
    <property type="term" value="F:zinc ion transmembrane transporter activity"/>
    <property type="evidence" value="ECO:0007669"/>
    <property type="project" value="TreeGrafter"/>
</dbReference>
<dbReference type="Pfam" id="PF02535">
    <property type="entry name" value="Zip"/>
    <property type="match status" value="1"/>
</dbReference>
<keyword evidence="4 6" id="KW-0472">Membrane</keyword>
<dbReference type="GO" id="GO:0005886">
    <property type="term" value="C:plasma membrane"/>
    <property type="evidence" value="ECO:0007669"/>
    <property type="project" value="TreeGrafter"/>
</dbReference>
<accession>A0A2A2L4M7</accession>
<name>A0A2A2L4M7_9BILA</name>
<dbReference type="STRING" id="2018661.A0A2A2L4M7"/>
<dbReference type="InterPro" id="IPR003689">
    <property type="entry name" value="ZIP"/>
</dbReference>
<evidence type="ECO:0000313" key="7">
    <source>
        <dbReference type="EMBL" id="PAV81093.1"/>
    </source>
</evidence>
<sequence length="391" mass="41861">MLLYEIIAAGLIFVTLVLCTLAPYCYLLSSSRNEARHNSLLSVANCLACGIFLSTCFLGLLPHVRHQEMVLRGINGTGNSKESSQSQSVLSPMITTESVVLLGFLLILLIEQAVAMCGSSSSANSPQHSGHHSHSRLATSCDANGNDPVKRLPTLRNLLERSDDVTGGNEDGLPLVDTSLLDDDDEQDIVFRSGSPGMQTSSGMHGHSHSLPLSSEGLTARTLFLFLGLSIHSLFEGIALGVQKERSDFINVLIAIMFHEVLCCVAYGVSMAQQRTSTRAALPTVLILSATIPAGMLIAIIVDQVDTANTNVVRFVLEGLAAGTFVYVACVEMLAAELSGHGHHSEHSQFHESHSSRPPSKYEGLSKAIAVSIGVALFWGMQQLIGKDHSK</sequence>
<feature type="transmembrane region" description="Helical" evidence="6">
    <location>
        <begin position="6"/>
        <end position="28"/>
    </location>
</feature>
<feature type="region of interest" description="Disordered" evidence="5">
    <location>
        <begin position="120"/>
        <end position="145"/>
    </location>
</feature>
<evidence type="ECO:0000313" key="8">
    <source>
        <dbReference type="Proteomes" id="UP000218231"/>
    </source>
</evidence>
<keyword evidence="2 6" id="KW-0812">Transmembrane</keyword>
<evidence type="ECO:0000256" key="2">
    <source>
        <dbReference type="ARBA" id="ARBA00022692"/>
    </source>
</evidence>
<dbReference type="PANTHER" id="PTHR11040:SF208">
    <property type="entry name" value="ZINC_IRON PERMEASE"/>
    <property type="match status" value="1"/>
</dbReference>
<evidence type="ECO:0008006" key="9">
    <source>
        <dbReference type="Google" id="ProtNLM"/>
    </source>
</evidence>
<evidence type="ECO:0000256" key="1">
    <source>
        <dbReference type="ARBA" id="ARBA00004141"/>
    </source>
</evidence>
<gene>
    <name evidence="7" type="ORF">WR25_24871</name>
</gene>
<protein>
    <recommendedName>
        <fullName evidence="9">Zinc/iron permease</fullName>
    </recommendedName>
</protein>
<organism evidence="7 8">
    <name type="scientific">Diploscapter pachys</name>
    <dbReference type="NCBI Taxonomy" id="2018661"/>
    <lineage>
        <taxon>Eukaryota</taxon>
        <taxon>Metazoa</taxon>
        <taxon>Ecdysozoa</taxon>
        <taxon>Nematoda</taxon>
        <taxon>Chromadorea</taxon>
        <taxon>Rhabditida</taxon>
        <taxon>Rhabditina</taxon>
        <taxon>Rhabditomorpha</taxon>
        <taxon>Rhabditoidea</taxon>
        <taxon>Rhabditidae</taxon>
        <taxon>Diploscapter</taxon>
    </lineage>
</organism>
<evidence type="ECO:0000256" key="4">
    <source>
        <dbReference type="ARBA" id="ARBA00023136"/>
    </source>
</evidence>
<dbReference type="AlphaFoldDB" id="A0A2A2L4M7"/>